<keyword evidence="4" id="KW-1185">Reference proteome</keyword>
<dbReference type="Gene3D" id="3.40.30.10">
    <property type="entry name" value="Glutaredoxin"/>
    <property type="match status" value="1"/>
</dbReference>
<dbReference type="PROSITE" id="PS51352">
    <property type="entry name" value="THIOREDOXIN_2"/>
    <property type="match status" value="1"/>
</dbReference>
<dbReference type="AlphaFoldDB" id="A0ABD5VWU9"/>
<dbReference type="Pfam" id="PF00085">
    <property type="entry name" value="Thioredoxin"/>
    <property type="match status" value="1"/>
</dbReference>
<evidence type="ECO:0000313" key="4">
    <source>
        <dbReference type="Proteomes" id="UP001596445"/>
    </source>
</evidence>
<evidence type="ECO:0000313" key="3">
    <source>
        <dbReference type="EMBL" id="MFC7057580.1"/>
    </source>
</evidence>
<proteinExistence type="predicted"/>
<evidence type="ECO:0000256" key="1">
    <source>
        <dbReference type="SAM" id="MobiDB-lite"/>
    </source>
</evidence>
<dbReference type="InterPro" id="IPR036249">
    <property type="entry name" value="Thioredoxin-like_sf"/>
</dbReference>
<protein>
    <submittedName>
        <fullName evidence="3">TlpA family protein disulfide reductase</fullName>
    </submittedName>
</protein>
<comment type="caution">
    <text evidence="3">The sequence shown here is derived from an EMBL/GenBank/DDBJ whole genome shotgun (WGS) entry which is preliminary data.</text>
</comment>
<sequence>MTDERTRRGVLLAAGATAALAGCLGGGDDGEDTTADDGRDTDTGDGSSADWQSVTLMDATADEEFSIAETDQPVVLHTFATWCSTCRRQQGSLADAYDRNGDDVTFVDVTIDENDDPDDLRSHAEENGFGWRFAVAPAEMTRGLVDQFGQRVAVAPQSPVILACPDGSTTELDKGVSASEIESALDENCR</sequence>
<evidence type="ECO:0000259" key="2">
    <source>
        <dbReference type="PROSITE" id="PS51352"/>
    </source>
</evidence>
<dbReference type="PROSITE" id="PS51257">
    <property type="entry name" value="PROKAR_LIPOPROTEIN"/>
    <property type="match status" value="1"/>
</dbReference>
<feature type="region of interest" description="Disordered" evidence="1">
    <location>
        <begin position="23"/>
        <end position="50"/>
    </location>
</feature>
<dbReference type="InterPro" id="IPR006311">
    <property type="entry name" value="TAT_signal"/>
</dbReference>
<dbReference type="PROSITE" id="PS51318">
    <property type="entry name" value="TAT"/>
    <property type="match status" value="1"/>
</dbReference>
<feature type="domain" description="Thioredoxin" evidence="2">
    <location>
        <begin position="24"/>
        <end position="190"/>
    </location>
</feature>
<dbReference type="SUPFAM" id="SSF52833">
    <property type="entry name" value="Thioredoxin-like"/>
    <property type="match status" value="1"/>
</dbReference>
<dbReference type="EMBL" id="JBHSZI010000001">
    <property type="protein sequence ID" value="MFC7057580.1"/>
    <property type="molecule type" value="Genomic_DNA"/>
</dbReference>
<organism evidence="3 4">
    <name type="scientific">Halovenus salina</name>
    <dbReference type="NCBI Taxonomy" id="1510225"/>
    <lineage>
        <taxon>Archaea</taxon>
        <taxon>Methanobacteriati</taxon>
        <taxon>Methanobacteriota</taxon>
        <taxon>Stenosarchaea group</taxon>
        <taxon>Halobacteria</taxon>
        <taxon>Halobacteriales</taxon>
        <taxon>Haloarculaceae</taxon>
        <taxon>Halovenus</taxon>
    </lineage>
</organism>
<dbReference type="RefSeq" id="WP_382184358.1">
    <property type="nucleotide sequence ID" value="NZ_JBHSZI010000001.1"/>
</dbReference>
<dbReference type="InterPro" id="IPR013766">
    <property type="entry name" value="Thioredoxin_domain"/>
</dbReference>
<dbReference type="Proteomes" id="UP001596445">
    <property type="component" value="Unassembled WGS sequence"/>
</dbReference>
<name>A0ABD5VWU9_9EURY</name>
<gene>
    <name evidence="3" type="ORF">ACFQQG_04560</name>
</gene>
<accession>A0ABD5VWU9</accession>
<reference evidence="3 4" key="1">
    <citation type="journal article" date="2019" name="Int. J. Syst. Evol. Microbiol.">
        <title>The Global Catalogue of Microorganisms (GCM) 10K type strain sequencing project: providing services to taxonomists for standard genome sequencing and annotation.</title>
        <authorList>
            <consortium name="The Broad Institute Genomics Platform"/>
            <consortium name="The Broad Institute Genome Sequencing Center for Infectious Disease"/>
            <person name="Wu L."/>
            <person name="Ma J."/>
        </authorList>
    </citation>
    <scope>NUCLEOTIDE SEQUENCE [LARGE SCALE GENOMIC DNA]</scope>
    <source>
        <strain evidence="3 4">JCM 30072</strain>
    </source>
</reference>